<feature type="non-terminal residue" evidence="1">
    <location>
        <position position="1"/>
    </location>
</feature>
<accession>A0A0B6Y8I4</accession>
<organism evidence="1">
    <name type="scientific">Arion vulgaris</name>
    <dbReference type="NCBI Taxonomy" id="1028688"/>
    <lineage>
        <taxon>Eukaryota</taxon>
        <taxon>Metazoa</taxon>
        <taxon>Spiralia</taxon>
        <taxon>Lophotrochozoa</taxon>
        <taxon>Mollusca</taxon>
        <taxon>Gastropoda</taxon>
        <taxon>Heterobranchia</taxon>
        <taxon>Euthyneura</taxon>
        <taxon>Panpulmonata</taxon>
        <taxon>Eupulmonata</taxon>
        <taxon>Stylommatophora</taxon>
        <taxon>Helicina</taxon>
        <taxon>Arionoidea</taxon>
        <taxon>Arionidae</taxon>
        <taxon>Arion</taxon>
    </lineage>
</organism>
<sequence>GCLSSGDRWYVTALASWYLVKDKQLEDKIAVSEMDIYISWSYFMDTRKLKNVTGYLNFYLK</sequence>
<dbReference type="AlphaFoldDB" id="A0A0B6Y8I4"/>
<protein>
    <submittedName>
        <fullName evidence="1">Uncharacterized protein</fullName>
    </submittedName>
</protein>
<proteinExistence type="predicted"/>
<gene>
    <name evidence="1" type="primary">ORF14389</name>
</gene>
<name>A0A0B6Y8I4_9EUPU</name>
<reference evidence="1" key="1">
    <citation type="submission" date="2014-12" db="EMBL/GenBank/DDBJ databases">
        <title>Insight into the proteome of Arion vulgaris.</title>
        <authorList>
            <person name="Aradska J."/>
            <person name="Bulat T."/>
            <person name="Smidak R."/>
            <person name="Sarate P."/>
            <person name="Gangsoo J."/>
            <person name="Sialana F."/>
            <person name="Bilban M."/>
            <person name="Lubec G."/>
        </authorList>
    </citation>
    <scope>NUCLEOTIDE SEQUENCE</scope>
    <source>
        <tissue evidence="1">Skin</tissue>
    </source>
</reference>
<dbReference type="EMBL" id="HACG01004915">
    <property type="protein sequence ID" value="CEK51780.1"/>
    <property type="molecule type" value="Transcribed_RNA"/>
</dbReference>
<evidence type="ECO:0000313" key="1">
    <source>
        <dbReference type="EMBL" id="CEK51780.1"/>
    </source>
</evidence>